<evidence type="ECO:0000256" key="1">
    <source>
        <dbReference type="ARBA" id="ARBA00005201"/>
    </source>
</evidence>
<keyword evidence="6" id="KW-0547">Nucleotide-binding</keyword>
<reference evidence="9 10" key="1">
    <citation type="submission" date="2013-07" db="EMBL/GenBank/DDBJ databases">
        <authorList>
            <person name="Stoco P.H."/>
            <person name="Wagner G."/>
            <person name="Gerber A."/>
            <person name="Zaha A."/>
            <person name="Thompson C."/>
            <person name="Bartholomeu D.C."/>
            <person name="Luckemeyer D.D."/>
            <person name="Bahia D."/>
            <person name="Loreto E."/>
            <person name="Prestes E.B."/>
            <person name="Lima F.M."/>
            <person name="Rodrigues-Luiz G."/>
            <person name="Vallejo G.A."/>
            <person name="Filho J.F."/>
            <person name="Monteiro K.M."/>
            <person name="Tyler K.M."/>
            <person name="de Almeida L.G."/>
            <person name="Ortiz M.F."/>
            <person name="Siervo M.A."/>
            <person name="de Moraes M.H."/>
            <person name="Cunha O.L."/>
            <person name="Mendonca-Neto R."/>
            <person name="Silva R."/>
            <person name="Teixeira S.M."/>
            <person name="Murta S.M."/>
            <person name="Sincero T.C."/>
            <person name="Mendes T.A."/>
            <person name="Urmenyi T.P."/>
            <person name="Silva V.G."/>
            <person name="da Rocha W.D."/>
            <person name="Andersson B."/>
            <person name="Romanha A.J."/>
            <person name="Steindel M."/>
            <person name="de Vasconcelos A.T."/>
            <person name="Grisard E.C."/>
        </authorList>
    </citation>
    <scope>NUCLEOTIDE SEQUENCE [LARGE SCALE GENOMIC DNA]</scope>
    <source>
        <strain evidence="9 10">SC58</strain>
    </source>
</reference>
<dbReference type="SMART" id="SM00904">
    <property type="entry name" value="Flavokinase"/>
    <property type="match status" value="1"/>
</dbReference>
<evidence type="ECO:0000256" key="5">
    <source>
        <dbReference type="ARBA" id="ARBA00022679"/>
    </source>
</evidence>
<evidence type="ECO:0000256" key="7">
    <source>
        <dbReference type="ARBA" id="ARBA00022840"/>
    </source>
</evidence>
<keyword evidence="7" id="KW-0067">ATP-binding</keyword>
<sequence>MNCHVQDATGDTTLRPFLLSGKVIHGHGRGGTCLGTPTANLMLDDNVIAQLQPYKNLVLYGWGSVVAIPGREAAGGEGPYPFVMSIGYNPHFKDVSLSAEVHFMHQFAGDFYGAFVKIVVLGTIREMGAFVSLEALVDAIKNDIRVTREALQKPELARQKEHIFLSLSLEPSKAHPYFEVIAV</sequence>
<protein>
    <recommendedName>
        <fullName evidence="2">riboflavin kinase</fullName>
        <ecNumber evidence="2">2.7.1.26</ecNumber>
    </recommendedName>
</protein>
<organism evidence="9 10">
    <name type="scientific">Trypanosoma rangeli SC58</name>
    <dbReference type="NCBI Taxonomy" id="429131"/>
    <lineage>
        <taxon>Eukaryota</taxon>
        <taxon>Discoba</taxon>
        <taxon>Euglenozoa</taxon>
        <taxon>Kinetoplastea</taxon>
        <taxon>Metakinetoplastina</taxon>
        <taxon>Trypanosomatida</taxon>
        <taxon>Trypanosomatidae</taxon>
        <taxon>Trypanosoma</taxon>
        <taxon>Herpetosoma</taxon>
    </lineage>
</organism>
<accession>A0A061J3G7</accession>
<dbReference type="InterPro" id="IPR023468">
    <property type="entry name" value="Riboflavin_kinase"/>
</dbReference>
<evidence type="ECO:0000256" key="6">
    <source>
        <dbReference type="ARBA" id="ARBA00022741"/>
    </source>
</evidence>
<name>A0A061J3G7_TRYRA</name>
<dbReference type="OrthoDB" id="276388at2759"/>
<evidence type="ECO:0000313" key="10">
    <source>
        <dbReference type="Proteomes" id="UP000031737"/>
    </source>
</evidence>
<dbReference type="GO" id="GO:0005524">
    <property type="term" value="F:ATP binding"/>
    <property type="evidence" value="ECO:0007669"/>
    <property type="project" value="UniProtKB-KW"/>
</dbReference>
<keyword evidence="3" id="KW-0285">Flavoprotein</keyword>
<evidence type="ECO:0000256" key="3">
    <source>
        <dbReference type="ARBA" id="ARBA00022630"/>
    </source>
</evidence>
<dbReference type="Pfam" id="PF01687">
    <property type="entry name" value="Flavokinase"/>
    <property type="match status" value="1"/>
</dbReference>
<dbReference type="EC" id="2.7.1.26" evidence="2"/>
<dbReference type="Gene3D" id="2.40.30.30">
    <property type="entry name" value="Riboflavin kinase-like"/>
    <property type="match status" value="1"/>
</dbReference>
<evidence type="ECO:0000256" key="4">
    <source>
        <dbReference type="ARBA" id="ARBA00022643"/>
    </source>
</evidence>
<dbReference type="VEuPathDB" id="TriTrypDB:TRSC58_04455"/>
<dbReference type="InterPro" id="IPR023465">
    <property type="entry name" value="Riboflavin_kinase_dom_sf"/>
</dbReference>
<dbReference type="EMBL" id="AUPL01004455">
    <property type="protein sequence ID" value="ESL07852.1"/>
    <property type="molecule type" value="Genomic_DNA"/>
</dbReference>
<dbReference type="PANTHER" id="PTHR22749:SF6">
    <property type="entry name" value="RIBOFLAVIN KINASE"/>
    <property type="match status" value="1"/>
</dbReference>
<dbReference type="GO" id="GO:0009398">
    <property type="term" value="P:FMN biosynthetic process"/>
    <property type="evidence" value="ECO:0007669"/>
    <property type="project" value="UniProtKB-UniPathway"/>
</dbReference>
<evidence type="ECO:0000259" key="8">
    <source>
        <dbReference type="SMART" id="SM00904"/>
    </source>
</evidence>
<dbReference type="PANTHER" id="PTHR22749">
    <property type="entry name" value="RIBOFLAVIN KINASE/FMN ADENYLYLTRANSFERASE"/>
    <property type="match status" value="1"/>
</dbReference>
<feature type="domain" description="Riboflavin kinase" evidence="8">
    <location>
        <begin position="12"/>
        <end position="152"/>
    </location>
</feature>
<dbReference type="SUPFAM" id="SSF82114">
    <property type="entry name" value="Riboflavin kinase-like"/>
    <property type="match status" value="1"/>
</dbReference>
<dbReference type="UniPathway" id="UPA00276">
    <property type="reaction ID" value="UER00406"/>
</dbReference>
<dbReference type="Proteomes" id="UP000031737">
    <property type="component" value="Unassembled WGS sequence"/>
</dbReference>
<keyword evidence="9" id="KW-0418">Kinase</keyword>
<comment type="pathway">
    <text evidence="1">Cofactor biosynthesis; FMN biosynthesis; FMN from riboflavin (ATP route): step 1/1.</text>
</comment>
<keyword evidence="5" id="KW-0808">Transferase</keyword>
<keyword evidence="10" id="KW-1185">Reference proteome</keyword>
<dbReference type="AlphaFoldDB" id="A0A061J3G7"/>
<evidence type="ECO:0000256" key="2">
    <source>
        <dbReference type="ARBA" id="ARBA00012105"/>
    </source>
</evidence>
<dbReference type="GO" id="GO:0009231">
    <property type="term" value="P:riboflavin biosynthetic process"/>
    <property type="evidence" value="ECO:0007669"/>
    <property type="project" value="InterPro"/>
</dbReference>
<dbReference type="InterPro" id="IPR015865">
    <property type="entry name" value="Riboflavin_kinase_bac/euk"/>
</dbReference>
<gene>
    <name evidence="9" type="ORF">TRSC58_04455</name>
</gene>
<proteinExistence type="predicted"/>
<dbReference type="GO" id="GO:0008531">
    <property type="term" value="F:riboflavin kinase activity"/>
    <property type="evidence" value="ECO:0007669"/>
    <property type="project" value="UniProtKB-EC"/>
</dbReference>
<comment type="caution">
    <text evidence="9">The sequence shown here is derived from an EMBL/GenBank/DDBJ whole genome shotgun (WGS) entry which is preliminary data.</text>
</comment>
<evidence type="ECO:0000313" key="9">
    <source>
        <dbReference type="EMBL" id="ESL07852.1"/>
    </source>
</evidence>
<keyword evidence="4" id="KW-0288">FMN</keyword>